<gene>
    <name evidence="1" type="ORF">ACFQNG_15550</name>
</gene>
<sequence>MDLIHKLPVEERRRLNRLYREGSITRRQFVHLMKNGLFDDERLQVKEKYLRFVKQHRNEWEDLGE</sequence>
<evidence type="ECO:0000313" key="2">
    <source>
        <dbReference type="Proteomes" id="UP001596500"/>
    </source>
</evidence>
<evidence type="ECO:0000313" key="1">
    <source>
        <dbReference type="EMBL" id="MFC7442502.1"/>
    </source>
</evidence>
<proteinExistence type="predicted"/>
<organism evidence="1 2">
    <name type="scientific">Laceyella putida</name>
    <dbReference type="NCBI Taxonomy" id="110101"/>
    <lineage>
        <taxon>Bacteria</taxon>
        <taxon>Bacillati</taxon>
        <taxon>Bacillota</taxon>
        <taxon>Bacilli</taxon>
        <taxon>Bacillales</taxon>
        <taxon>Thermoactinomycetaceae</taxon>
        <taxon>Laceyella</taxon>
    </lineage>
</organism>
<name>A0ABW2RP06_9BACL</name>
<accession>A0ABW2RP06</accession>
<protein>
    <recommendedName>
        <fullName evidence="3">Fur-regulated basic protein FbpA</fullName>
    </recommendedName>
</protein>
<keyword evidence="2" id="KW-1185">Reference proteome</keyword>
<reference evidence="2" key="1">
    <citation type="journal article" date="2019" name="Int. J. Syst. Evol. Microbiol.">
        <title>The Global Catalogue of Microorganisms (GCM) 10K type strain sequencing project: providing services to taxonomists for standard genome sequencing and annotation.</title>
        <authorList>
            <consortium name="The Broad Institute Genomics Platform"/>
            <consortium name="The Broad Institute Genome Sequencing Center for Infectious Disease"/>
            <person name="Wu L."/>
            <person name="Ma J."/>
        </authorList>
    </citation>
    <scope>NUCLEOTIDE SEQUENCE [LARGE SCALE GENOMIC DNA]</scope>
    <source>
        <strain evidence="2">CGMCC 1.12942</strain>
    </source>
</reference>
<comment type="caution">
    <text evidence="1">The sequence shown here is derived from an EMBL/GenBank/DDBJ whole genome shotgun (WGS) entry which is preliminary data.</text>
</comment>
<evidence type="ECO:0008006" key="3">
    <source>
        <dbReference type="Google" id="ProtNLM"/>
    </source>
</evidence>
<dbReference type="Proteomes" id="UP001596500">
    <property type="component" value="Unassembled WGS sequence"/>
</dbReference>
<dbReference type="RefSeq" id="WP_379866410.1">
    <property type="nucleotide sequence ID" value="NZ_JBHTBW010000052.1"/>
</dbReference>
<dbReference type="EMBL" id="JBHTBW010000052">
    <property type="protein sequence ID" value="MFC7442502.1"/>
    <property type="molecule type" value="Genomic_DNA"/>
</dbReference>